<keyword evidence="3 7" id="KW-0663">Pyridoxal phosphate</keyword>
<dbReference type="NCBIfam" id="TIGR03800">
    <property type="entry name" value="PLP_synth_Pdx2"/>
    <property type="match status" value="1"/>
</dbReference>
<proteinExistence type="inferred from homology"/>
<evidence type="ECO:0000256" key="2">
    <source>
        <dbReference type="ARBA" id="ARBA00022801"/>
    </source>
</evidence>
<evidence type="ECO:0000256" key="6">
    <source>
        <dbReference type="ARBA" id="ARBA00049534"/>
    </source>
</evidence>
<dbReference type="PANTHER" id="PTHR31559:SF0">
    <property type="entry name" value="PYRIDOXAL 5'-PHOSPHATE SYNTHASE SUBUNIT SNO1-RELATED"/>
    <property type="match status" value="1"/>
</dbReference>
<evidence type="ECO:0000256" key="4">
    <source>
        <dbReference type="ARBA" id="ARBA00022962"/>
    </source>
</evidence>
<gene>
    <name evidence="7" type="primary">pdxT</name>
    <name evidence="10" type="ORF">AKJ58_00680</name>
</gene>
<feature type="active site" description="Nucleophile" evidence="7 8">
    <location>
        <position position="84"/>
    </location>
</feature>
<dbReference type="GO" id="GO:0006543">
    <property type="term" value="P:L-glutamine catabolic process"/>
    <property type="evidence" value="ECO:0007669"/>
    <property type="project" value="UniProtKB-UniRule"/>
</dbReference>
<dbReference type="HAMAP" id="MF_01615">
    <property type="entry name" value="PdxT"/>
    <property type="match status" value="1"/>
</dbReference>
<keyword evidence="2 7" id="KW-0378">Hydrolase</keyword>
<comment type="similarity">
    <text evidence="1 7">Belongs to the glutaminase PdxT/SNO family.</text>
</comment>
<dbReference type="PROSITE" id="PS51130">
    <property type="entry name" value="PDXT_SNO_2"/>
    <property type="match status" value="1"/>
</dbReference>
<evidence type="ECO:0000256" key="9">
    <source>
        <dbReference type="PIRSR" id="PIRSR005639-2"/>
    </source>
</evidence>
<dbReference type="PANTHER" id="PTHR31559">
    <property type="entry name" value="PYRIDOXAL 5'-PHOSPHATE SYNTHASE SUBUNIT SNO"/>
    <property type="match status" value="1"/>
</dbReference>
<dbReference type="AlphaFoldDB" id="A0A133VP20"/>
<dbReference type="InterPro" id="IPR002161">
    <property type="entry name" value="PdxT/SNO"/>
</dbReference>
<accession>A0A133VP20</accession>
<feature type="binding site" evidence="7 9">
    <location>
        <begin position="52"/>
        <end position="54"/>
    </location>
    <ligand>
        <name>L-glutamine</name>
        <dbReference type="ChEBI" id="CHEBI:58359"/>
    </ligand>
</feature>
<keyword evidence="5 7" id="KW-0456">Lyase</keyword>
<keyword evidence="11" id="KW-1185">Reference proteome</keyword>
<dbReference type="GO" id="GO:1903600">
    <property type="term" value="C:glutaminase complex"/>
    <property type="evidence" value="ECO:0007669"/>
    <property type="project" value="TreeGrafter"/>
</dbReference>
<dbReference type="GO" id="GO:0005829">
    <property type="term" value="C:cytosol"/>
    <property type="evidence" value="ECO:0007669"/>
    <property type="project" value="TreeGrafter"/>
</dbReference>
<sequence length="199" mass="22037">MKIGVIGLQGAISEHILAVELAMEALGVEGEAFWVRKGEDINDLDGLIIPGGESTTIGKLMVESGLFQKVQDRADSGMPVLGTCAGLILLAKEGDEQVRRTGQPLLGLMDMQVIRNAFGRQRESFEVDLKIPVFGENAFRAVFIRAPAVKRVWSDVEILAEYQDRIVATRQENLVAMAFHPELTPDTRAHEYFLKICRE</sequence>
<dbReference type="PIRSF" id="PIRSF005639">
    <property type="entry name" value="Glut_amidoT_SNO"/>
    <property type="match status" value="1"/>
</dbReference>
<organism evidence="10 11">
    <name type="scientific">candidate division MSBL1 archaeon SCGC-AAA385D11</name>
    <dbReference type="NCBI Taxonomy" id="1698286"/>
    <lineage>
        <taxon>Archaea</taxon>
        <taxon>Methanobacteriati</taxon>
        <taxon>Methanobacteriota</taxon>
        <taxon>candidate division MSBL1</taxon>
    </lineage>
</organism>
<evidence type="ECO:0000256" key="1">
    <source>
        <dbReference type="ARBA" id="ARBA00008345"/>
    </source>
</evidence>
<comment type="caution">
    <text evidence="10">The sequence shown here is derived from an EMBL/GenBank/DDBJ whole genome shotgun (WGS) entry which is preliminary data.</text>
</comment>
<dbReference type="PATRIC" id="fig|1698286.3.peg.372"/>
<evidence type="ECO:0000256" key="7">
    <source>
        <dbReference type="HAMAP-Rule" id="MF_01615"/>
    </source>
</evidence>
<protein>
    <recommendedName>
        <fullName evidence="7">Pyridoxal 5'-phosphate synthase subunit PdxT</fullName>
        <ecNumber evidence="7">4.3.3.6</ecNumber>
    </recommendedName>
    <alternativeName>
        <fullName evidence="7">Pdx2</fullName>
    </alternativeName>
    <alternativeName>
        <fullName evidence="7">Pyridoxal 5'-phosphate synthase glutaminase subunit</fullName>
        <ecNumber evidence="7">3.5.1.2</ecNumber>
    </alternativeName>
</protein>
<feature type="binding site" evidence="7 9">
    <location>
        <position position="115"/>
    </location>
    <ligand>
        <name>L-glutamine</name>
        <dbReference type="ChEBI" id="CHEBI:58359"/>
    </ligand>
</feature>
<dbReference type="GO" id="GO:0036381">
    <property type="term" value="F:pyridoxal 5'-phosphate synthase (glutamine hydrolysing) activity"/>
    <property type="evidence" value="ECO:0007669"/>
    <property type="project" value="UniProtKB-UniRule"/>
</dbReference>
<dbReference type="PROSITE" id="PS51273">
    <property type="entry name" value="GATASE_TYPE_1"/>
    <property type="match status" value="1"/>
</dbReference>
<evidence type="ECO:0000256" key="8">
    <source>
        <dbReference type="PIRSR" id="PIRSR005639-1"/>
    </source>
</evidence>
<dbReference type="GO" id="GO:0042823">
    <property type="term" value="P:pyridoxal phosphate biosynthetic process"/>
    <property type="evidence" value="ECO:0007669"/>
    <property type="project" value="UniProtKB-UniRule"/>
</dbReference>
<dbReference type="GO" id="GO:0016740">
    <property type="term" value="F:transferase activity"/>
    <property type="evidence" value="ECO:0007669"/>
    <property type="project" value="UniProtKB-KW"/>
</dbReference>
<evidence type="ECO:0000313" key="11">
    <source>
        <dbReference type="Proteomes" id="UP000070256"/>
    </source>
</evidence>
<feature type="binding site" evidence="7 9">
    <location>
        <begin position="144"/>
        <end position="145"/>
    </location>
    <ligand>
        <name>L-glutamine</name>
        <dbReference type="ChEBI" id="CHEBI:58359"/>
    </ligand>
</feature>
<dbReference type="GO" id="GO:0008614">
    <property type="term" value="P:pyridoxine metabolic process"/>
    <property type="evidence" value="ECO:0007669"/>
    <property type="project" value="TreeGrafter"/>
</dbReference>
<comment type="pathway">
    <text evidence="7">Cofactor biosynthesis; pyridoxal 5'-phosphate biosynthesis.</text>
</comment>
<dbReference type="EC" id="4.3.3.6" evidence="7"/>
<dbReference type="Proteomes" id="UP000070256">
    <property type="component" value="Unassembled WGS sequence"/>
</dbReference>
<feature type="active site" description="Charge relay system" evidence="7 8">
    <location>
        <position position="180"/>
    </location>
</feature>
<keyword evidence="10" id="KW-0808">Transferase</keyword>
<dbReference type="CDD" id="cd01749">
    <property type="entry name" value="GATase1_PB"/>
    <property type="match status" value="1"/>
</dbReference>
<dbReference type="FunFam" id="3.40.50.880:FF:000041">
    <property type="entry name" value="Glutamine amidotransferase subunit pdxT, putative"/>
    <property type="match status" value="1"/>
</dbReference>
<comment type="catalytic activity">
    <reaction evidence="7">
        <text>aldehydo-D-ribose 5-phosphate + D-glyceraldehyde 3-phosphate + L-glutamine = pyridoxal 5'-phosphate + L-glutamate + phosphate + 3 H2O + H(+)</text>
        <dbReference type="Rhea" id="RHEA:31507"/>
        <dbReference type="ChEBI" id="CHEBI:15377"/>
        <dbReference type="ChEBI" id="CHEBI:15378"/>
        <dbReference type="ChEBI" id="CHEBI:29985"/>
        <dbReference type="ChEBI" id="CHEBI:43474"/>
        <dbReference type="ChEBI" id="CHEBI:58273"/>
        <dbReference type="ChEBI" id="CHEBI:58359"/>
        <dbReference type="ChEBI" id="CHEBI:59776"/>
        <dbReference type="ChEBI" id="CHEBI:597326"/>
        <dbReference type="EC" id="4.3.3.6"/>
    </reaction>
</comment>
<dbReference type="Gene3D" id="3.40.50.880">
    <property type="match status" value="1"/>
</dbReference>
<dbReference type="GO" id="GO:0004359">
    <property type="term" value="F:glutaminase activity"/>
    <property type="evidence" value="ECO:0007669"/>
    <property type="project" value="UniProtKB-UniRule"/>
</dbReference>
<dbReference type="PROSITE" id="PS01236">
    <property type="entry name" value="PDXT_SNO_1"/>
    <property type="match status" value="1"/>
</dbReference>
<dbReference type="InterPro" id="IPR029062">
    <property type="entry name" value="Class_I_gatase-like"/>
</dbReference>
<feature type="active site" description="Charge relay system" evidence="7 8">
    <location>
        <position position="182"/>
    </location>
</feature>
<dbReference type="EC" id="3.5.1.2" evidence="7"/>
<evidence type="ECO:0000256" key="3">
    <source>
        <dbReference type="ARBA" id="ARBA00022898"/>
    </source>
</evidence>
<keyword evidence="4 7" id="KW-0315">Glutamine amidotransferase</keyword>
<evidence type="ECO:0000313" key="10">
    <source>
        <dbReference type="EMBL" id="KXB08180.1"/>
    </source>
</evidence>
<comment type="subunit">
    <text evidence="7">In the presence of PdxS, forms a dodecamer of heterodimers. Only shows activity in the heterodimer.</text>
</comment>
<reference evidence="10 11" key="1">
    <citation type="journal article" date="2016" name="Sci. Rep.">
        <title>Metabolic traits of an uncultured archaeal lineage -MSBL1- from brine pools of the Red Sea.</title>
        <authorList>
            <person name="Mwirichia R."/>
            <person name="Alam I."/>
            <person name="Rashid M."/>
            <person name="Vinu M."/>
            <person name="Ba-Alawi W."/>
            <person name="Anthony Kamau A."/>
            <person name="Kamanda Ngugi D."/>
            <person name="Goker M."/>
            <person name="Klenk H.P."/>
            <person name="Bajic V."/>
            <person name="Stingl U."/>
        </authorList>
    </citation>
    <scope>NUCLEOTIDE SEQUENCE [LARGE SCALE GENOMIC DNA]</scope>
    <source>
        <strain evidence="10">SCGC-AAA385D11</strain>
    </source>
</reference>
<comment type="catalytic activity">
    <reaction evidence="6 7">
        <text>L-glutamine + H2O = L-glutamate + NH4(+)</text>
        <dbReference type="Rhea" id="RHEA:15889"/>
        <dbReference type="ChEBI" id="CHEBI:15377"/>
        <dbReference type="ChEBI" id="CHEBI:28938"/>
        <dbReference type="ChEBI" id="CHEBI:29985"/>
        <dbReference type="ChEBI" id="CHEBI:58359"/>
        <dbReference type="EC" id="3.5.1.2"/>
    </reaction>
</comment>
<dbReference type="Pfam" id="PF01174">
    <property type="entry name" value="SNO"/>
    <property type="match status" value="1"/>
</dbReference>
<name>A0A133VP20_9EURY</name>
<dbReference type="EMBL" id="LHYK01000008">
    <property type="protein sequence ID" value="KXB08180.1"/>
    <property type="molecule type" value="Genomic_DNA"/>
</dbReference>
<dbReference type="SUPFAM" id="SSF52317">
    <property type="entry name" value="Class I glutamine amidotransferase-like"/>
    <property type="match status" value="1"/>
</dbReference>
<evidence type="ECO:0000256" key="5">
    <source>
        <dbReference type="ARBA" id="ARBA00023239"/>
    </source>
</evidence>
<dbReference type="InterPro" id="IPR021196">
    <property type="entry name" value="PdxT/SNO_CS"/>
</dbReference>
<comment type="function">
    <text evidence="7">Catalyzes the hydrolysis of glutamine to glutamate and ammonia as part of the biosynthesis of pyridoxal 5'-phosphate. The resulting ammonia molecule is channeled to the active site of PdxS.</text>
</comment>
<dbReference type="UniPathway" id="UPA00245"/>